<dbReference type="EMBL" id="CP036498">
    <property type="protein sequence ID" value="QUS38138.1"/>
    <property type="molecule type" value="Genomic_DNA"/>
</dbReference>
<evidence type="ECO:0000313" key="2">
    <source>
        <dbReference type="EMBL" id="QUS38138.1"/>
    </source>
</evidence>
<dbReference type="CDD" id="cd11378">
    <property type="entry name" value="DUF296"/>
    <property type="match status" value="1"/>
</dbReference>
<evidence type="ECO:0000259" key="1">
    <source>
        <dbReference type="Pfam" id="PF03479"/>
    </source>
</evidence>
<dbReference type="PANTHER" id="PTHR34988">
    <property type="entry name" value="PROTEIN, PUTATIVE-RELATED"/>
    <property type="match status" value="1"/>
</dbReference>
<dbReference type="Gene3D" id="3.30.1330.80">
    <property type="entry name" value="Hypothetical protein, similar to alpha- acetolactate decarboxylase, domain 2"/>
    <property type="match status" value="1"/>
</dbReference>
<dbReference type="PANTHER" id="PTHR34988:SF1">
    <property type="entry name" value="DNA-BINDING PROTEIN"/>
    <property type="match status" value="1"/>
</dbReference>
<dbReference type="PIRSF" id="PIRSF016702">
    <property type="entry name" value="DNA_bp_PD1"/>
    <property type="match status" value="1"/>
</dbReference>
<dbReference type="Pfam" id="PF03479">
    <property type="entry name" value="PCC"/>
    <property type="match status" value="1"/>
</dbReference>
<proteinExistence type="predicted"/>
<name>A0ABX8A3F0_9BRAD</name>
<dbReference type="Proteomes" id="UP000682843">
    <property type="component" value="Chromosome"/>
</dbReference>
<evidence type="ECO:0000313" key="3">
    <source>
        <dbReference type="Proteomes" id="UP000682843"/>
    </source>
</evidence>
<gene>
    <name evidence="2" type="ORF">RPMA_04205</name>
</gene>
<protein>
    <submittedName>
        <fullName evidence="2">DUF296 domain-containing protein</fullName>
    </submittedName>
</protein>
<accession>A0ABX8A3F0</accession>
<reference evidence="2 3" key="1">
    <citation type="submission" date="2019-02" db="EMBL/GenBank/DDBJ databases">
        <title>Emended description of the genus Rhodopseudomonas and description of Rhodopseudomonas albus sp. nov., a non-phototrophic, heavy-metal-tolerant bacterium isolated from garden soil.</title>
        <authorList>
            <person name="Bao Z."/>
            <person name="Cao W.W."/>
            <person name="Sato Y."/>
            <person name="Nishizawa T."/>
            <person name="Zhao J."/>
            <person name="Guo Y."/>
            <person name="Ohta H."/>
        </authorList>
    </citation>
    <scope>NUCLEOTIDE SEQUENCE [LARGE SCALE GENOMIC DNA]</scope>
    <source>
        <strain evidence="2 3">SK50-23</strain>
    </source>
</reference>
<sequence>MRGRIVSADDGVKTHVVILETGDEAFEALTKYINDAGIAAASITAIGAFKQATVAFYHYETKSYTDIPVLEASEVLSLLGDVAVGDDGKAGLHLHAVLGLADGSVRGGHFLKGTVRPTLEVIITETPACLRRKKRDDLGIALIDLQKSRS</sequence>
<keyword evidence="3" id="KW-1185">Reference proteome</keyword>
<organism evidence="2 3">
    <name type="scientific">Tardiphaga alba</name>
    <dbReference type="NCBI Taxonomy" id="340268"/>
    <lineage>
        <taxon>Bacteria</taxon>
        <taxon>Pseudomonadati</taxon>
        <taxon>Pseudomonadota</taxon>
        <taxon>Alphaproteobacteria</taxon>
        <taxon>Hyphomicrobiales</taxon>
        <taxon>Nitrobacteraceae</taxon>
        <taxon>Tardiphaga</taxon>
    </lineage>
</organism>
<feature type="domain" description="PPC" evidence="1">
    <location>
        <begin position="13"/>
        <end position="126"/>
    </location>
</feature>
<dbReference type="InterPro" id="IPR005175">
    <property type="entry name" value="PPC_dom"/>
</dbReference>
<dbReference type="SUPFAM" id="SSF117856">
    <property type="entry name" value="AF0104/ALDC/Ptd012-like"/>
    <property type="match status" value="1"/>
</dbReference>
<dbReference type="InterPro" id="IPR025707">
    <property type="entry name" value="DNA_bp_PD1"/>
</dbReference>